<dbReference type="InterPro" id="IPR010918">
    <property type="entry name" value="PurM-like_C_dom"/>
</dbReference>
<reference evidence="7" key="1">
    <citation type="submission" date="2023-07" db="EMBL/GenBank/DDBJ databases">
        <title>Genome-based characterization of strain KMM 296 and proposal for reclassification of Cobetia litoralis and Cobetia pacifica, and emended description of the species Cobetia amphilecti and Cobetia marina.</title>
        <authorList>
            <person name="Balabanova L."/>
            <person name="Nedashkovskaya O."/>
        </authorList>
    </citation>
    <scope>NUCLEOTIDE SEQUENCE [LARGE SCALE GENOMIC DNA]</scope>
    <source>
        <strain evidence="7">NRIC 0815</strain>
    </source>
</reference>
<evidence type="ECO:0000259" key="5">
    <source>
        <dbReference type="Pfam" id="PF02769"/>
    </source>
</evidence>
<feature type="domain" description="PurM-like C-terminal" evidence="5">
    <location>
        <begin position="161"/>
        <end position="310"/>
    </location>
</feature>
<dbReference type="Pfam" id="PF02769">
    <property type="entry name" value="AIRS_C"/>
    <property type="match status" value="1"/>
</dbReference>
<comment type="miscellaneous">
    <text evidence="2">Reaction mechanism of ThiL seems to utilize a direct, inline transfer of the gamma-phosphate of ATP to TMP rather than a phosphorylated enzyme intermediate.</text>
</comment>
<dbReference type="NCBIfam" id="TIGR01379">
    <property type="entry name" value="thiL"/>
    <property type="match status" value="1"/>
</dbReference>
<evidence type="ECO:0000256" key="3">
    <source>
        <dbReference type="SAM" id="MobiDB-lite"/>
    </source>
</evidence>
<dbReference type="InterPro" id="IPR036676">
    <property type="entry name" value="PurM-like_C_sf"/>
</dbReference>
<dbReference type="GO" id="GO:0009030">
    <property type="term" value="F:thiamine-phosphate kinase activity"/>
    <property type="evidence" value="ECO:0007669"/>
    <property type="project" value="UniProtKB-EC"/>
</dbReference>
<accession>A0ABT6UMS0</accession>
<feature type="binding site" evidence="2">
    <location>
        <position position="74"/>
    </location>
    <ligand>
        <name>Mg(2+)</name>
        <dbReference type="ChEBI" id="CHEBI:18420"/>
        <label>3</label>
    </ligand>
</feature>
<keyword evidence="7" id="KW-1185">Reference proteome</keyword>
<feature type="domain" description="PurM-like N-terminal" evidence="4">
    <location>
        <begin position="27"/>
        <end position="136"/>
    </location>
</feature>
<dbReference type="RefSeq" id="WP_284726605.1">
    <property type="nucleotide sequence ID" value="NZ_CP136695.1"/>
</dbReference>
<dbReference type="InterPro" id="IPR006283">
    <property type="entry name" value="ThiL-like"/>
</dbReference>
<name>A0ABT6UMS0_9GAMM</name>
<dbReference type="HAMAP" id="MF_02128">
    <property type="entry name" value="TMP_kinase"/>
    <property type="match status" value="1"/>
</dbReference>
<feature type="region of interest" description="Disordered" evidence="3">
    <location>
        <begin position="337"/>
        <end position="377"/>
    </location>
</feature>
<comment type="caution">
    <text evidence="6">The sequence shown here is derived from an EMBL/GenBank/DDBJ whole genome shotgun (WGS) entry which is preliminary data.</text>
</comment>
<feature type="binding site" evidence="2">
    <location>
        <position position="157"/>
    </location>
    <ligand>
        <name>ATP</name>
        <dbReference type="ChEBI" id="CHEBI:30616"/>
    </ligand>
</feature>
<keyword evidence="1 2" id="KW-0784">Thiamine biosynthesis</keyword>
<dbReference type="Proteomes" id="UP001229025">
    <property type="component" value="Unassembled WGS sequence"/>
</dbReference>
<sequence>MPGEFELIARYFQRDLSGAPGVLLGPGDDCALLAASDGMQMAVSVDTSVAGVHFPPDAPAASIGHRALAVNLSDLAAMGATPRWALLALTLPDVDEDWLHGFAAGFHALADRYGIALVGGDVTRGPLSITITVHGELPCVLEPAQQADSVTRPILRRDGAREGDLIAVTGLPGLAHAGLKAWQEGVRDVLNPCLAAYLRPEPRVDAGLALRELASAGLDVSDGVMGDLAHICRASQLSAALELGELPLAPELVTALGEQGAREAVLNGGDDYELLLTLPEENLEAARLALRSLNLSMNVIGRMQAAGSDAPRVMLMDNGVEQAATGQSWQHFSASQASVTQGSVTQGSDTQVSATQASGPDGSGGDASSSNANGVAP</sequence>
<feature type="binding site" evidence="2">
    <location>
        <position position="121"/>
    </location>
    <ligand>
        <name>Mg(2+)</name>
        <dbReference type="ChEBI" id="CHEBI:18420"/>
        <label>1</label>
    </ligand>
</feature>
<comment type="caution">
    <text evidence="2">Lacks conserved residue(s) required for the propagation of feature annotation.</text>
</comment>
<feature type="binding site" evidence="2">
    <location>
        <position position="53"/>
    </location>
    <ligand>
        <name>substrate</name>
    </ligand>
</feature>
<evidence type="ECO:0000313" key="6">
    <source>
        <dbReference type="EMBL" id="MDI5883999.1"/>
    </source>
</evidence>
<comment type="function">
    <text evidence="2">Catalyzes the ATP-dependent phosphorylation of thiamine-monophosphate (TMP) to form thiamine-pyrophosphate (TPP), the active form of vitamin B1.</text>
</comment>
<keyword evidence="2 6" id="KW-0418">Kinase</keyword>
<dbReference type="InterPro" id="IPR036921">
    <property type="entry name" value="PurM-like_N_sf"/>
</dbReference>
<feature type="binding site" evidence="2">
    <location>
        <position position="219"/>
    </location>
    <ligand>
        <name>Mg(2+)</name>
        <dbReference type="ChEBI" id="CHEBI:18420"/>
        <label>3</label>
    </ligand>
</feature>
<feature type="binding site" evidence="2">
    <location>
        <position position="46"/>
    </location>
    <ligand>
        <name>Mg(2+)</name>
        <dbReference type="ChEBI" id="CHEBI:18420"/>
        <label>2</label>
    </ligand>
</feature>
<feature type="binding site" evidence="2">
    <location>
        <position position="221"/>
    </location>
    <ligand>
        <name>ATP</name>
        <dbReference type="ChEBI" id="CHEBI:30616"/>
    </ligand>
</feature>
<feature type="compositionally biased region" description="Polar residues" evidence="3">
    <location>
        <begin position="337"/>
        <end position="356"/>
    </location>
</feature>
<feature type="binding site" evidence="2">
    <location>
        <position position="329"/>
    </location>
    <ligand>
        <name>substrate</name>
    </ligand>
</feature>
<protein>
    <recommendedName>
        <fullName evidence="2">Thiamine-monophosphate kinase</fullName>
        <shortName evidence="2">TMP kinase</shortName>
        <shortName evidence="2">Thiamine-phosphate kinase</shortName>
        <ecNumber evidence="2">2.7.4.16</ecNumber>
    </recommendedName>
</protein>
<comment type="catalytic activity">
    <reaction evidence="2">
        <text>thiamine phosphate + ATP = thiamine diphosphate + ADP</text>
        <dbReference type="Rhea" id="RHEA:15913"/>
        <dbReference type="ChEBI" id="CHEBI:30616"/>
        <dbReference type="ChEBI" id="CHEBI:37575"/>
        <dbReference type="ChEBI" id="CHEBI:58937"/>
        <dbReference type="ChEBI" id="CHEBI:456216"/>
        <dbReference type="EC" id="2.7.4.16"/>
    </reaction>
</comment>
<evidence type="ECO:0000256" key="1">
    <source>
        <dbReference type="ARBA" id="ARBA00022977"/>
    </source>
</evidence>
<proteinExistence type="inferred from homology"/>
<feature type="compositionally biased region" description="Low complexity" evidence="3">
    <location>
        <begin position="366"/>
        <end position="377"/>
    </location>
</feature>
<keyword evidence="2" id="KW-0067">ATP-binding</keyword>
<evidence type="ECO:0000256" key="2">
    <source>
        <dbReference type="HAMAP-Rule" id="MF_02128"/>
    </source>
</evidence>
<feature type="binding site" evidence="2">
    <location>
        <position position="270"/>
    </location>
    <ligand>
        <name>substrate</name>
    </ligand>
</feature>
<dbReference type="GeneID" id="97327237"/>
<dbReference type="InterPro" id="IPR016188">
    <property type="entry name" value="PurM-like_N"/>
</dbReference>
<dbReference type="PANTHER" id="PTHR30270">
    <property type="entry name" value="THIAMINE-MONOPHOSPHATE KINASE"/>
    <property type="match status" value="1"/>
</dbReference>
<organism evidence="6 7">
    <name type="scientific">Cobetia amphilecti</name>
    <dbReference type="NCBI Taxonomy" id="1055104"/>
    <lineage>
        <taxon>Bacteria</taxon>
        <taxon>Pseudomonadati</taxon>
        <taxon>Pseudomonadota</taxon>
        <taxon>Gammaproteobacteria</taxon>
        <taxon>Oceanospirillales</taxon>
        <taxon>Halomonadaceae</taxon>
        <taxon>Cobetia</taxon>
    </lineage>
</organism>
<dbReference type="Gene3D" id="3.30.1330.10">
    <property type="entry name" value="PurM-like, N-terminal domain"/>
    <property type="match status" value="1"/>
</dbReference>
<feature type="binding site" evidence="2">
    <location>
        <position position="46"/>
    </location>
    <ligand>
        <name>Mg(2+)</name>
        <dbReference type="ChEBI" id="CHEBI:18420"/>
        <label>1</label>
    </ligand>
</feature>
<gene>
    <name evidence="2 6" type="primary">thiL</name>
    <name evidence="6" type="ORF">QLT01_06490</name>
</gene>
<keyword evidence="2 6" id="KW-0808">Transferase</keyword>
<feature type="binding site" evidence="2">
    <location>
        <position position="29"/>
    </location>
    <ligand>
        <name>Mg(2+)</name>
        <dbReference type="ChEBI" id="CHEBI:18420"/>
        <label>4</label>
    </ligand>
</feature>
<dbReference type="Pfam" id="PF00586">
    <property type="entry name" value="AIRS"/>
    <property type="match status" value="1"/>
</dbReference>
<comment type="similarity">
    <text evidence="2">Belongs to the thiamine-monophosphate kinase family.</text>
</comment>
<dbReference type="EMBL" id="JASCSA010000004">
    <property type="protein sequence ID" value="MDI5883999.1"/>
    <property type="molecule type" value="Genomic_DNA"/>
</dbReference>
<dbReference type="Gene3D" id="3.90.650.10">
    <property type="entry name" value="PurM-like C-terminal domain"/>
    <property type="match status" value="1"/>
</dbReference>
<feature type="binding site" evidence="2">
    <location>
        <position position="222"/>
    </location>
    <ligand>
        <name>Mg(2+)</name>
        <dbReference type="ChEBI" id="CHEBI:18420"/>
        <label>5</label>
    </ligand>
</feature>
<feature type="binding site" evidence="2">
    <location>
        <position position="74"/>
    </location>
    <ligand>
        <name>Mg(2+)</name>
        <dbReference type="ChEBI" id="CHEBI:18420"/>
        <label>4</label>
    </ligand>
</feature>
<keyword evidence="2" id="KW-0547">Nucleotide-binding</keyword>
<dbReference type="SUPFAM" id="SSF56042">
    <property type="entry name" value="PurM C-terminal domain-like"/>
    <property type="match status" value="1"/>
</dbReference>
<feature type="binding site" evidence="2">
    <location>
        <position position="74"/>
    </location>
    <ligand>
        <name>Mg(2+)</name>
        <dbReference type="ChEBI" id="CHEBI:18420"/>
        <label>2</label>
    </ligand>
</feature>
<dbReference type="CDD" id="cd02194">
    <property type="entry name" value="ThiL"/>
    <property type="match status" value="1"/>
</dbReference>
<feature type="binding site" evidence="2">
    <location>
        <begin position="120"/>
        <end position="121"/>
    </location>
    <ligand>
        <name>ATP</name>
        <dbReference type="ChEBI" id="CHEBI:30616"/>
    </ligand>
</feature>
<evidence type="ECO:0000313" key="7">
    <source>
        <dbReference type="Proteomes" id="UP001229025"/>
    </source>
</evidence>
<comment type="pathway">
    <text evidence="2">Cofactor biosynthesis; thiamine diphosphate biosynthesis; thiamine diphosphate from thiamine phosphate: step 1/1.</text>
</comment>
<dbReference type="SUPFAM" id="SSF55326">
    <property type="entry name" value="PurM N-terminal domain-like"/>
    <property type="match status" value="1"/>
</dbReference>
<feature type="binding site" evidence="2">
    <location>
        <position position="29"/>
    </location>
    <ligand>
        <name>Mg(2+)</name>
        <dbReference type="ChEBI" id="CHEBI:18420"/>
        <label>3</label>
    </ligand>
</feature>
<dbReference type="EC" id="2.7.4.16" evidence="2"/>
<dbReference type="PANTHER" id="PTHR30270:SF0">
    <property type="entry name" value="THIAMINE-MONOPHOSPHATE KINASE"/>
    <property type="match status" value="1"/>
</dbReference>
<feature type="binding site" evidence="2">
    <location>
        <position position="44"/>
    </location>
    <ligand>
        <name>Mg(2+)</name>
        <dbReference type="ChEBI" id="CHEBI:18420"/>
        <label>4</label>
    </ligand>
</feature>
<keyword evidence="2" id="KW-0460">Magnesium</keyword>
<evidence type="ECO:0000259" key="4">
    <source>
        <dbReference type="Pfam" id="PF00586"/>
    </source>
</evidence>
<keyword evidence="2" id="KW-0479">Metal-binding</keyword>